<accession>A0A5B7DX71</accession>
<sequence length="75" mass="8287">MSPVSSITSASHVPPAAAPHLSHTCRGRDVRNRRAVLPSAKGEVDTEAQQQQQQTHLQHRDNSVVRTSLYFIDTL</sequence>
<gene>
    <name evidence="2" type="ORF">E2C01_019438</name>
</gene>
<keyword evidence="3" id="KW-1185">Reference proteome</keyword>
<dbReference type="EMBL" id="VSRR010001583">
    <property type="protein sequence ID" value="MPC26302.1"/>
    <property type="molecule type" value="Genomic_DNA"/>
</dbReference>
<evidence type="ECO:0000313" key="3">
    <source>
        <dbReference type="Proteomes" id="UP000324222"/>
    </source>
</evidence>
<feature type="region of interest" description="Disordered" evidence="1">
    <location>
        <begin position="1"/>
        <end position="62"/>
    </location>
</feature>
<feature type="compositionally biased region" description="Low complexity" evidence="1">
    <location>
        <begin position="9"/>
        <end position="22"/>
    </location>
</feature>
<evidence type="ECO:0000256" key="1">
    <source>
        <dbReference type="SAM" id="MobiDB-lite"/>
    </source>
</evidence>
<proteinExistence type="predicted"/>
<organism evidence="2 3">
    <name type="scientific">Portunus trituberculatus</name>
    <name type="common">Swimming crab</name>
    <name type="synonym">Neptunus trituberculatus</name>
    <dbReference type="NCBI Taxonomy" id="210409"/>
    <lineage>
        <taxon>Eukaryota</taxon>
        <taxon>Metazoa</taxon>
        <taxon>Ecdysozoa</taxon>
        <taxon>Arthropoda</taxon>
        <taxon>Crustacea</taxon>
        <taxon>Multicrustacea</taxon>
        <taxon>Malacostraca</taxon>
        <taxon>Eumalacostraca</taxon>
        <taxon>Eucarida</taxon>
        <taxon>Decapoda</taxon>
        <taxon>Pleocyemata</taxon>
        <taxon>Brachyura</taxon>
        <taxon>Eubrachyura</taxon>
        <taxon>Portunoidea</taxon>
        <taxon>Portunidae</taxon>
        <taxon>Portuninae</taxon>
        <taxon>Portunus</taxon>
    </lineage>
</organism>
<protein>
    <submittedName>
        <fullName evidence="2">Uncharacterized protein</fullName>
    </submittedName>
</protein>
<comment type="caution">
    <text evidence="2">The sequence shown here is derived from an EMBL/GenBank/DDBJ whole genome shotgun (WGS) entry which is preliminary data.</text>
</comment>
<dbReference type="Proteomes" id="UP000324222">
    <property type="component" value="Unassembled WGS sequence"/>
</dbReference>
<reference evidence="2 3" key="1">
    <citation type="submission" date="2019-05" db="EMBL/GenBank/DDBJ databases">
        <title>Another draft genome of Portunus trituberculatus and its Hox gene families provides insights of decapod evolution.</title>
        <authorList>
            <person name="Jeong J.-H."/>
            <person name="Song I."/>
            <person name="Kim S."/>
            <person name="Choi T."/>
            <person name="Kim D."/>
            <person name="Ryu S."/>
            <person name="Kim W."/>
        </authorList>
    </citation>
    <scope>NUCLEOTIDE SEQUENCE [LARGE SCALE GENOMIC DNA]</scope>
    <source>
        <tissue evidence="2">Muscle</tissue>
    </source>
</reference>
<name>A0A5B7DX71_PORTR</name>
<dbReference type="AlphaFoldDB" id="A0A5B7DX71"/>
<evidence type="ECO:0000313" key="2">
    <source>
        <dbReference type="EMBL" id="MPC26302.1"/>
    </source>
</evidence>